<dbReference type="Gene3D" id="3.40.630.30">
    <property type="match status" value="1"/>
</dbReference>
<dbReference type="PANTHER" id="PTHR43451">
    <property type="entry name" value="ACETYLTRANSFERASE (GNAT) FAMILY PROTEIN"/>
    <property type="match status" value="1"/>
</dbReference>
<evidence type="ECO:0000259" key="1">
    <source>
        <dbReference type="PROSITE" id="PS51186"/>
    </source>
</evidence>
<reference evidence="2 3" key="1">
    <citation type="journal article" date="2021" name="Int. J. Syst. Evol. Microbiol.">
        <title>Reticulibacter mediterranei gen. nov., sp. nov., within the new family Reticulibacteraceae fam. nov., and Ktedonospora formicarum gen. nov., sp. nov., Ktedonobacter robiniae sp. nov., Dictyobacter formicarum sp. nov. and Dictyobacter arantiisoli sp. nov., belonging to the class Ktedonobacteria.</title>
        <authorList>
            <person name="Yabe S."/>
            <person name="Zheng Y."/>
            <person name="Wang C.M."/>
            <person name="Sakai Y."/>
            <person name="Abe K."/>
            <person name="Yokota A."/>
            <person name="Donadio S."/>
            <person name="Cavaletti L."/>
            <person name="Monciardini P."/>
        </authorList>
    </citation>
    <scope>NUCLEOTIDE SEQUENCE [LARGE SCALE GENOMIC DNA]</scope>
    <source>
        <strain evidence="2 3">SOSP1-9</strain>
    </source>
</reference>
<dbReference type="InterPro" id="IPR052564">
    <property type="entry name" value="N-acetyltrans/Recomb-assoc"/>
</dbReference>
<dbReference type="RefSeq" id="WP_201362870.1">
    <property type="nucleotide sequence ID" value="NZ_BNJJ01000008.1"/>
</dbReference>
<dbReference type="SUPFAM" id="SSF55729">
    <property type="entry name" value="Acyl-CoA N-acyltransferases (Nat)"/>
    <property type="match status" value="1"/>
</dbReference>
<keyword evidence="3" id="KW-1185">Reference proteome</keyword>
<evidence type="ECO:0000313" key="3">
    <source>
        <dbReference type="Proteomes" id="UP000635565"/>
    </source>
</evidence>
<name>A0ABQ3VGZ3_9CHLR</name>
<dbReference type="CDD" id="cd04301">
    <property type="entry name" value="NAT_SF"/>
    <property type="match status" value="1"/>
</dbReference>
<dbReference type="InterPro" id="IPR000182">
    <property type="entry name" value="GNAT_dom"/>
</dbReference>
<accession>A0ABQ3VGZ3</accession>
<dbReference type="PANTHER" id="PTHR43451:SF1">
    <property type="entry name" value="ACETYLTRANSFERASE"/>
    <property type="match status" value="1"/>
</dbReference>
<feature type="domain" description="N-acetyltransferase" evidence="1">
    <location>
        <begin position="6"/>
        <end position="158"/>
    </location>
</feature>
<comment type="caution">
    <text evidence="2">The sequence shown here is derived from an EMBL/GenBank/DDBJ whole genome shotgun (WGS) entry which is preliminary data.</text>
</comment>
<dbReference type="Proteomes" id="UP000635565">
    <property type="component" value="Unassembled WGS sequence"/>
</dbReference>
<dbReference type="Pfam" id="PF13673">
    <property type="entry name" value="Acetyltransf_10"/>
    <property type="match status" value="1"/>
</dbReference>
<organism evidence="2 3">
    <name type="scientific">Dictyobacter formicarum</name>
    <dbReference type="NCBI Taxonomy" id="2778368"/>
    <lineage>
        <taxon>Bacteria</taxon>
        <taxon>Bacillati</taxon>
        <taxon>Chloroflexota</taxon>
        <taxon>Ktedonobacteria</taxon>
        <taxon>Ktedonobacterales</taxon>
        <taxon>Dictyobacteraceae</taxon>
        <taxon>Dictyobacter</taxon>
    </lineage>
</organism>
<protein>
    <submittedName>
        <fullName evidence="2">N-acetyltransferase</fullName>
    </submittedName>
</protein>
<dbReference type="PROSITE" id="PS51186">
    <property type="entry name" value="GNAT"/>
    <property type="match status" value="1"/>
</dbReference>
<sequence length="159" mass="18441">MEINEITYTKADESEIEGVYKLVKSVFDQYVAPAYTDQGIQEFYKYIQLPAIKERLHRKYFILLAKVENGIVGVIEIRNYEHVSMLFVSSHYQRKGIANNLLKRAIEICKQYVPNLETISVHSSPNSVHIYKKLGFEKTAEEKETNGIKFTPMTLHLPQ</sequence>
<gene>
    <name evidence="2" type="ORF">KSZ_32130</name>
</gene>
<dbReference type="InterPro" id="IPR016181">
    <property type="entry name" value="Acyl_CoA_acyltransferase"/>
</dbReference>
<proteinExistence type="predicted"/>
<evidence type="ECO:0000313" key="2">
    <source>
        <dbReference type="EMBL" id="GHO85207.1"/>
    </source>
</evidence>
<dbReference type="EMBL" id="BNJJ01000008">
    <property type="protein sequence ID" value="GHO85207.1"/>
    <property type="molecule type" value="Genomic_DNA"/>
</dbReference>